<dbReference type="InterPro" id="IPR049814">
    <property type="entry name" value="Resp_reg_WalK"/>
</dbReference>
<keyword evidence="11" id="KW-0902">Two-component regulatory system</keyword>
<dbReference type="GO" id="GO:0000155">
    <property type="term" value="F:phosphorelay sensor kinase activity"/>
    <property type="evidence" value="ECO:0007669"/>
    <property type="project" value="InterPro"/>
</dbReference>
<evidence type="ECO:0000259" key="14">
    <source>
        <dbReference type="PROSITE" id="PS50109"/>
    </source>
</evidence>
<dbReference type="SUPFAM" id="SSF55874">
    <property type="entry name" value="ATPase domain of HSP90 chaperone/DNA topoisomerase II/histidine kinase"/>
    <property type="match status" value="1"/>
</dbReference>
<dbReference type="FunFam" id="3.30.565.10:FF:000006">
    <property type="entry name" value="Sensor histidine kinase WalK"/>
    <property type="match status" value="1"/>
</dbReference>
<evidence type="ECO:0000256" key="10">
    <source>
        <dbReference type="ARBA" id="ARBA00022840"/>
    </source>
</evidence>
<dbReference type="SMART" id="SM00304">
    <property type="entry name" value="HAMP"/>
    <property type="match status" value="1"/>
</dbReference>
<evidence type="ECO:0000256" key="11">
    <source>
        <dbReference type="ARBA" id="ARBA00023012"/>
    </source>
</evidence>
<dbReference type="InterPro" id="IPR036097">
    <property type="entry name" value="HisK_dim/P_sf"/>
</dbReference>
<dbReference type="InterPro" id="IPR003594">
    <property type="entry name" value="HATPase_dom"/>
</dbReference>
<evidence type="ECO:0000256" key="1">
    <source>
        <dbReference type="ARBA" id="ARBA00000085"/>
    </source>
</evidence>
<evidence type="ECO:0000256" key="13">
    <source>
        <dbReference type="SAM" id="Phobius"/>
    </source>
</evidence>
<feature type="domain" description="Histidine kinase" evidence="14">
    <location>
        <begin position="388"/>
        <end position="608"/>
    </location>
</feature>
<gene>
    <name evidence="16" type="primary">walK</name>
    <name evidence="16" type="ORF">BN1048_01634</name>
</gene>
<dbReference type="HOGENOM" id="CLU_000445_89_2_9"/>
<accession>A0A078M9Z9</accession>
<keyword evidence="9 16" id="KW-0418">Kinase</keyword>
<dbReference type="STRING" id="1461582.BN1048_01634"/>
<keyword evidence="12 13" id="KW-0472">Membrane</keyword>
<dbReference type="InterPro" id="IPR057640">
    <property type="entry name" value="Cache_WalK"/>
</dbReference>
<dbReference type="InterPro" id="IPR035965">
    <property type="entry name" value="PAS-like_dom_sf"/>
</dbReference>
<dbReference type="CDD" id="cd00075">
    <property type="entry name" value="HATPase"/>
    <property type="match status" value="1"/>
</dbReference>
<comment type="catalytic activity">
    <reaction evidence="1">
        <text>ATP + protein L-histidine = ADP + protein N-phospho-L-histidine.</text>
        <dbReference type="EC" id="2.7.13.3"/>
    </reaction>
</comment>
<keyword evidence="6" id="KW-0597">Phosphoprotein</keyword>
<dbReference type="Gene3D" id="1.10.287.130">
    <property type="match status" value="1"/>
</dbReference>
<dbReference type="PANTHER" id="PTHR45453:SF1">
    <property type="entry name" value="PHOSPHATE REGULON SENSOR PROTEIN PHOR"/>
    <property type="match status" value="1"/>
</dbReference>
<dbReference type="InterPro" id="IPR050351">
    <property type="entry name" value="BphY/WalK/GraS-like"/>
</dbReference>
<feature type="transmembrane region" description="Helical" evidence="13">
    <location>
        <begin position="186"/>
        <end position="208"/>
    </location>
</feature>
<dbReference type="PROSITE" id="PS50109">
    <property type="entry name" value="HIS_KIN"/>
    <property type="match status" value="1"/>
</dbReference>
<evidence type="ECO:0000256" key="8">
    <source>
        <dbReference type="ARBA" id="ARBA00022741"/>
    </source>
</evidence>
<dbReference type="GO" id="GO:0004721">
    <property type="term" value="F:phosphoprotein phosphatase activity"/>
    <property type="evidence" value="ECO:0007669"/>
    <property type="project" value="TreeGrafter"/>
</dbReference>
<sequence length="616" mass="70383">MKQFLKNLQSLQFKLVMIYMLLIIIGMQIIGLYFTNSLERDLTGNFKNNIDSQVTLIDTRIQEIFQETGDDREQMRAEIQNLLADYGNRPEIDEIRYINADNILVGTSRISNESLVGSRINEPMSQDALESGIANDEIFVNVDKDNQRVWIMNQPVVVNDEVAGVIYVESNVESIYMQLEAINNTFIIATLFSLVITSILGIFVARTITKPITDMRNQALLMSEGDYTSRVQIYSDDEIGQLAGSFNILSKRVQEAQANTESEKKRLDSVITHMSDGIIATDRKGRIRIVNEMAVGMLNLDLQSDELHGKNMLELLRLGEELNLEDIIQEANDSHLIFIDTADERTTLRVNFSTIVTDTGFINGYIAVLHDVTEQERIDAERREFVANVSHELRTPLTSMRSYIEALQEGAWQDEEIAPKFLSVTRAETDRMGRLVEDLLQLSRMDNDAEEIQKEVVDFKLFINRIIDRFEMTHKDEVVFTRHIPDAPLFTDISVDKMGQVLDNVLSNAIKYQHGDPKRVDIHLKQNTLYNRMTIRIKDYGLGIPNNKVDRIFDRFYRVDKGRARKMGGTGLGLAISKEIIEAHNGKIWANSVENEGTTIFINLPCEVIEEDEWDV</sequence>
<dbReference type="PRINTS" id="PR00344">
    <property type="entry name" value="BCTRLSENSOR"/>
</dbReference>
<dbReference type="NCBIfam" id="NF033092">
    <property type="entry name" value="HK_WalK"/>
    <property type="match status" value="1"/>
</dbReference>
<dbReference type="OrthoDB" id="9813151at2"/>
<evidence type="ECO:0000256" key="9">
    <source>
        <dbReference type="ARBA" id="ARBA00022777"/>
    </source>
</evidence>
<feature type="transmembrane region" description="Helical" evidence="13">
    <location>
        <begin position="12"/>
        <end position="34"/>
    </location>
</feature>
<evidence type="ECO:0000256" key="7">
    <source>
        <dbReference type="ARBA" id="ARBA00022679"/>
    </source>
</evidence>
<keyword evidence="8" id="KW-0547">Nucleotide-binding</keyword>
<keyword evidence="13" id="KW-0812">Transmembrane</keyword>
<keyword evidence="10" id="KW-0067">ATP-binding</keyword>
<dbReference type="SUPFAM" id="SSF55785">
    <property type="entry name" value="PYP-like sensor domain (PAS domain)"/>
    <property type="match status" value="1"/>
</dbReference>
<comment type="subcellular location">
    <subcellularLocation>
        <location evidence="2">Cell membrane</location>
        <topology evidence="2">Multi-pass membrane protein</topology>
    </subcellularLocation>
</comment>
<evidence type="ECO:0000256" key="3">
    <source>
        <dbReference type="ARBA" id="ARBA00012438"/>
    </source>
</evidence>
<dbReference type="InterPro" id="IPR005467">
    <property type="entry name" value="His_kinase_dom"/>
</dbReference>
<dbReference type="Pfam" id="PF02518">
    <property type="entry name" value="HATPase_c"/>
    <property type="match status" value="1"/>
</dbReference>
<dbReference type="GO" id="GO:0005886">
    <property type="term" value="C:plasma membrane"/>
    <property type="evidence" value="ECO:0007669"/>
    <property type="project" value="UniProtKB-SubCell"/>
</dbReference>
<dbReference type="eggNOG" id="COG5002">
    <property type="taxonomic scope" value="Bacteria"/>
</dbReference>
<evidence type="ECO:0000313" key="16">
    <source>
        <dbReference type="EMBL" id="CEA02202.1"/>
    </source>
</evidence>
<dbReference type="FunFam" id="1.10.287.130:FF:000001">
    <property type="entry name" value="Two-component sensor histidine kinase"/>
    <property type="match status" value="1"/>
</dbReference>
<keyword evidence="13" id="KW-1133">Transmembrane helix</keyword>
<dbReference type="Gene3D" id="3.30.565.10">
    <property type="entry name" value="Histidine kinase-like ATPase, C-terminal domain"/>
    <property type="match status" value="1"/>
</dbReference>
<dbReference type="EC" id="2.7.13.3" evidence="3"/>
<dbReference type="CDD" id="cd00130">
    <property type="entry name" value="PAS"/>
    <property type="match status" value="1"/>
</dbReference>
<evidence type="ECO:0000256" key="5">
    <source>
        <dbReference type="ARBA" id="ARBA00022475"/>
    </source>
</evidence>
<evidence type="ECO:0000313" key="17">
    <source>
        <dbReference type="Proteomes" id="UP000044136"/>
    </source>
</evidence>
<dbReference type="InterPro" id="IPR004358">
    <property type="entry name" value="Sig_transdc_His_kin-like_C"/>
</dbReference>
<dbReference type="Pfam" id="PF00512">
    <property type="entry name" value="HisKA"/>
    <property type="match status" value="1"/>
</dbReference>
<evidence type="ECO:0000256" key="2">
    <source>
        <dbReference type="ARBA" id="ARBA00004651"/>
    </source>
</evidence>
<dbReference type="NCBIfam" id="TIGR00229">
    <property type="entry name" value="sensory_box"/>
    <property type="match status" value="1"/>
</dbReference>
<keyword evidence="7" id="KW-0808">Transferase</keyword>
<dbReference type="Gene3D" id="1.10.8.500">
    <property type="entry name" value="HAMP domain in histidine kinase"/>
    <property type="match status" value="1"/>
</dbReference>
<reference evidence="16 17" key="1">
    <citation type="submission" date="2014-07" db="EMBL/GenBank/DDBJ databases">
        <authorList>
            <person name="Urmite Genomes Urmite Genomes"/>
        </authorList>
    </citation>
    <scope>NUCLEOTIDE SEQUENCE [LARGE SCALE GENOMIC DNA]</scope>
    <source>
        <strain evidence="16 17">13MG44_air</strain>
    </source>
</reference>
<dbReference type="CDD" id="cd06225">
    <property type="entry name" value="HAMP"/>
    <property type="match status" value="1"/>
</dbReference>
<keyword evidence="17" id="KW-1185">Reference proteome</keyword>
<dbReference type="AlphaFoldDB" id="A0A078M9Z9"/>
<dbReference type="SUPFAM" id="SSF158472">
    <property type="entry name" value="HAMP domain-like"/>
    <property type="match status" value="1"/>
</dbReference>
<evidence type="ECO:0000256" key="6">
    <source>
        <dbReference type="ARBA" id="ARBA00022553"/>
    </source>
</evidence>
<dbReference type="PROSITE" id="PS50885">
    <property type="entry name" value="HAMP"/>
    <property type="match status" value="1"/>
</dbReference>
<dbReference type="RefSeq" id="WP_035810158.1">
    <property type="nucleotide sequence ID" value="NZ_CCSE01000001.1"/>
</dbReference>
<dbReference type="SUPFAM" id="SSF47384">
    <property type="entry name" value="Homodimeric domain of signal transducing histidine kinase"/>
    <property type="match status" value="1"/>
</dbReference>
<protein>
    <recommendedName>
        <fullName evidence="4">Sensor protein kinase WalK</fullName>
        <ecNumber evidence="3">2.7.13.3</ecNumber>
    </recommendedName>
</protein>
<dbReference type="SMART" id="SM00387">
    <property type="entry name" value="HATPase_c"/>
    <property type="match status" value="1"/>
</dbReference>
<dbReference type="GO" id="GO:0016036">
    <property type="term" value="P:cellular response to phosphate starvation"/>
    <property type="evidence" value="ECO:0007669"/>
    <property type="project" value="TreeGrafter"/>
</dbReference>
<name>A0A078M9Z9_9STAP</name>
<dbReference type="InterPro" id="IPR036890">
    <property type="entry name" value="HATPase_C_sf"/>
</dbReference>
<evidence type="ECO:0000256" key="4">
    <source>
        <dbReference type="ARBA" id="ARBA00017772"/>
    </source>
</evidence>
<proteinExistence type="predicted"/>
<dbReference type="Pfam" id="PF23846">
    <property type="entry name" value="Cache_WalK"/>
    <property type="match status" value="1"/>
</dbReference>
<organism evidence="16 17">
    <name type="scientific">Jeotgalicoccus saudimassiliensis</name>
    <dbReference type="NCBI Taxonomy" id="1461582"/>
    <lineage>
        <taxon>Bacteria</taxon>
        <taxon>Bacillati</taxon>
        <taxon>Bacillota</taxon>
        <taxon>Bacilli</taxon>
        <taxon>Bacillales</taxon>
        <taxon>Staphylococcaceae</taxon>
        <taxon>Jeotgalicoccus</taxon>
    </lineage>
</organism>
<dbReference type="PANTHER" id="PTHR45453">
    <property type="entry name" value="PHOSPHATE REGULON SENSOR PROTEIN PHOR"/>
    <property type="match status" value="1"/>
</dbReference>
<dbReference type="InterPro" id="IPR003660">
    <property type="entry name" value="HAMP_dom"/>
</dbReference>
<dbReference type="Proteomes" id="UP000044136">
    <property type="component" value="Unassembled WGS sequence"/>
</dbReference>
<evidence type="ECO:0000259" key="15">
    <source>
        <dbReference type="PROSITE" id="PS50885"/>
    </source>
</evidence>
<dbReference type="InterPro" id="IPR000014">
    <property type="entry name" value="PAS"/>
</dbReference>
<dbReference type="Gene3D" id="3.30.450.20">
    <property type="entry name" value="PAS domain"/>
    <property type="match status" value="2"/>
</dbReference>
<dbReference type="SMART" id="SM00388">
    <property type="entry name" value="HisKA"/>
    <property type="match status" value="1"/>
</dbReference>
<keyword evidence="5" id="KW-1003">Cell membrane</keyword>
<dbReference type="InterPro" id="IPR003661">
    <property type="entry name" value="HisK_dim/P_dom"/>
</dbReference>
<dbReference type="GO" id="GO:0005524">
    <property type="term" value="F:ATP binding"/>
    <property type="evidence" value="ECO:0007669"/>
    <property type="project" value="UniProtKB-KW"/>
</dbReference>
<dbReference type="Pfam" id="PF00672">
    <property type="entry name" value="HAMP"/>
    <property type="match status" value="1"/>
</dbReference>
<feature type="domain" description="HAMP" evidence="15">
    <location>
        <begin position="206"/>
        <end position="258"/>
    </location>
</feature>
<dbReference type="CDD" id="cd00082">
    <property type="entry name" value="HisKA"/>
    <property type="match status" value="1"/>
</dbReference>
<evidence type="ECO:0000256" key="12">
    <source>
        <dbReference type="ARBA" id="ARBA00023136"/>
    </source>
</evidence>
<dbReference type="EMBL" id="CCSE01000001">
    <property type="protein sequence ID" value="CEA02202.1"/>
    <property type="molecule type" value="Genomic_DNA"/>
</dbReference>
<dbReference type="SMART" id="SM00091">
    <property type="entry name" value="PAS"/>
    <property type="match status" value="1"/>
</dbReference>
<dbReference type="Pfam" id="PF13426">
    <property type="entry name" value="PAS_9"/>
    <property type="match status" value="1"/>
</dbReference>